<evidence type="ECO:0000313" key="2">
    <source>
        <dbReference type="Proteomes" id="UP001243375"/>
    </source>
</evidence>
<gene>
    <name evidence="1" type="ORF">QFC22_005158</name>
</gene>
<organism evidence="1 2">
    <name type="scientific">Naganishia vaughanmartiniae</name>
    <dbReference type="NCBI Taxonomy" id="1424756"/>
    <lineage>
        <taxon>Eukaryota</taxon>
        <taxon>Fungi</taxon>
        <taxon>Dikarya</taxon>
        <taxon>Basidiomycota</taxon>
        <taxon>Agaricomycotina</taxon>
        <taxon>Tremellomycetes</taxon>
        <taxon>Filobasidiales</taxon>
        <taxon>Filobasidiaceae</taxon>
        <taxon>Naganishia</taxon>
    </lineage>
</organism>
<dbReference type="EMBL" id="JASBWU010000016">
    <property type="protein sequence ID" value="KAJ9115403.1"/>
    <property type="molecule type" value="Genomic_DNA"/>
</dbReference>
<comment type="caution">
    <text evidence="1">The sequence shown here is derived from an EMBL/GenBank/DDBJ whole genome shotgun (WGS) entry which is preliminary data.</text>
</comment>
<dbReference type="Proteomes" id="UP001243375">
    <property type="component" value="Unassembled WGS sequence"/>
</dbReference>
<proteinExistence type="predicted"/>
<reference evidence="1" key="1">
    <citation type="submission" date="2023-04" db="EMBL/GenBank/DDBJ databases">
        <title>Draft Genome sequencing of Naganishia species isolated from polar environments using Oxford Nanopore Technology.</title>
        <authorList>
            <person name="Leo P."/>
            <person name="Venkateswaran K."/>
        </authorList>
    </citation>
    <scope>NUCLEOTIDE SEQUENCE</scope>
    <source>
        <strain evidence="1">MNA-CCFEE 5425</strain>
    </source>
</reference>
<accession>A0ACC2WUE5</accession>
<keyword evidence="2" id="KW-1185">Reference proteome</keyword>
<name>A0ACC2WUE5_9TREE</name>
<evidence type="ECO:0000313" key="1">
    <source>
        <dbReference type="EMBL" id="KAJ9115403.1"/>
    </source>
</evidence>
<sequence length="219" mass="24651">MIPHWLLIELSQLDGITFDTQEVDFSSRAQKSEEYLAINPKGVVPTLVIHNDDGSSSSYTESAAIALLLAARHPQANLAPHNVQSPQYAKYIETMIYLANTVLPAMRDWFYASSDSQSSSESTIKTIKQMATRRIGAAWDLLDKQLQDQPYLVENVVGGEWQPTAADFLVVVLARWSRNFDEPAVKWNNLDGLIRRMTSRGSWVALKANQELEDAEWPQ</sequence>
<protein>
    <submittedName>
        <fullName evidence="1">Uncharacterized protein</fullName>
    </submittedName>
</protein>